<dbReference type="InterPro" id="IPR013783">
    <property type="entry name" value="Ig-like_fold"/>
</dbReference>
<dbReference type="CDD" id="cd14948">
    <property type="entry name" value="BACON"/>
    <property type="match status" value="1"/>
</dbReference>
<dbReference type="InterPro" id="IPR024361">
    <property type="entry name" value="BACON"/>
</dbReference>
<dbReference type="Gene3D" id="2.60.40.10">
    <property type="entry name" value="Immunoglobulins"/>
    <property type="match status" value="2"/>
</dbReference>
<dbReference type="Proteomes" id="UP000236075">
    <property type="component" value="Unassembled WGS sequence"/>
</dbReference>
<evidence type="ECO:0000313" key="1">
    <source>
        <dbReference type="EMBL" id="PND05029.1"/>
    </source>
</evidence>
<reference evidence="1 2" key="1">
    <citation type="journal article" date="2017" name="BMC Genomics">
        <title>Genome sequencing of 39 Akkermansia muciniphila isolates reveals its population structure, genomic and functional diverisity, and global distribution in mammalian gut microbiotas.</title>
        <authorList>
            <person name="Guo X."/>
            <person name="Li S."/>
            <person name="Zhang J."/>
            <person name="Wu F."/>
            <person name="Li X."/>
            <person name="Wu D."/>
            <person name="Zhang M."/>
            <person name="Ou Z."/>
            <person name="Jie Z."/>
            <person name="Yan Q."/>
            <person name="Li P."/>
            <person name="Yi J."/>
            <person name="Peng Y."/>
        </authorList>
    </citation>
    <scope>NUCLEOTIDE SEQUENCE [LARGE SCALE GENOMIC DNA]</scope>
    <source>
        <strain evidence="1 2">GP28</strain>
    </source>
</reference>
<dbReference type="EMBL" id="PJLB01000004">
    <property type="protein sequence ID" value="PND05029.1"/>
    <property type="molecule type" value="Genomic_DNA"/>
</dbReference>
<organism evidence="1 2">
    <name type="scientific">Akkermansia muciniphila</name>
    <dbReference type="NCBI Taxonomy" id="239935"/>
    <lineage>
        <taxon>Bacteria</taxon>
        <taxon>Pseudomonadati</taxon>
        <taxon>Verrucomicrobiota</taxon>
        <taxon>Verrucomicrobiia</taxon>
        <taxon>Verrucomicrobiales</taxon>
        <taxon>Akkermansiaceae</taxon>
        <taxon>Akkermansia</taxon>
    </lineage>
</organism>
<comment type="caution">
    <text evidence="1">The sequence shown here is derived from an EMBL/GenBank/DDBJ whole genome shotgun (WGS) entry which is preliminary data.</text>
</comment>
<evidence type="ECO:0000313" key="2">
    <source>
        <dbReference type="Proteomes" id="UP000236075"/>
    </source>
</evidence>
<accession>A0AAX0WN73</accession>
<evidence type="ECO:0008006" key="3">
    <source>
        <dbReference type="Google" id="ProtNLM"/>
    </source>
</evidence>
<name>A0AAX0WN73_9BACT</name>
<sequence length="504" mass="54525">MTYQAPYAARYVSAAGNQIQLLNLWDDTPEPPRFGGSMEAFETSLVDGPRAFAQGLGSAVEQRTIAFYRWFVDYQDMATWQENMALWLASNQNGYLYLQFAEQPQWRFAAVITGYQFETENFVPPPSPEDGYLCLLVTLTMTVTDRTPDNSNWIFSVTPSSFDVPVKGGEYTVNVESSFSPGPVGQGWQIADVSEGLTVSDIVNGNNGTFKVIVAANEGDQDRTMSLQVIQDGTGQTVEVEFRQLQPSYSFSLAPTQVQVPVTGGSYQVQVTSYYDPGAVSVDWTPNSPSSSVVISDITNGNNGSFTLTAAPNEGGAGSVVVSATQADSGLKQTIRVLRAGLVTRNHQLPPPGGEYSDNPMSYSSWRFIPSDVYPDFPEGNPEGKGLTLQEIITTNPTSSNSGTLTLYRVENGSASLLATSSEAVSTGEGGNVKWTFSPGVEIRSDWQLVVENQNGIYEQHAMLANPQAFDGLGDEAYPAAATVPGRTFGLSLVIRYTSTEYPS</sequence>
<gene>
    <name evidence="1" type="ORF">CXT95_00985</name>
</gene>
<dbReference type="AlphaFoldDB" id="A0AAX0WN73"/>
<proteinExistence type="predicted"/>
<protein>
    <recommendedName>
        <fullName evidence="3">BACON domain-containing protein</fullName>
    </recommendedName>
</protein>
<dbReference type="RefSeq" id="WP_102747933.1">
    <property type="nucleotide sequence ID" value="NZ_PJLB01000004.1"/>
</dbReference>